<feature type="transmembrane region" description="Helical" evidence="15">
    <location>
        <begin position="299"/>
        <end position="318"/>
    </location>
</feature>
<dbReference type="EMBL" id="HBHM01001748">
    <property type="protein sequence ID" value="CAD9722103.1"/>
    <property type="molecule type" value="Transcribed_RNA"/>
</dbReference>
<feature type="transmembrane region" description="Helical" evidence="15">
    <location>
        <begin position="248"/>
        <end position="266"/>
    </location>
</feature>
<evidence type="ECO:0000256" key="6">
    <source>
        <dbReference type="ARBA" id="ARBA00022692"/>
    </source>
</evidence>
<evidence type="ECO:0000256" key="5">
    <source>
        <dbReference type="ARBA" id="ARBA00022679"/>
    </source>
</evidence>
<comment type="pathway">
    <text evidence="3">Protein modification; protein ubiquitination.</text>
</comment>
<keyword evidence="8" id="KW-0732">Signal</keyword>
<keyword evidence="11" id="KW-0862">Zinc</keyword>
<dbReference type="GO" id="GO:0008270">
    <property type="term" value="F:zinc ion binding"/>
    <property type="evidence" value="ECO:0007669"/>
    <property type="project" value="UniProtKB-KW"/>
</dbReference>
<dbReference type="InterPro" id="IPR001841">
    <property type="entry name" value="Znf_RING"/>
</dbReference>
<keyword evidence="5" id="KW-0808">Transferase</keyword>
<evidence type="ECO:0000256" key="10">
    <source>
        <dbReference type="ARBA" id="ARBA00022786"/>
    </source>
</evidence>
<dbReference type="Pfam" id="PF13639">
    <property type="entry name" value="zf-RING_2"/>
    <property type="match status" value="1"/>
</dbReference>
<evidence type="ECO:0000313" key="17">
    <source>
        <dbReference type="EMBL" id="CAD9722103.1"/>
    </source>
</evidence>
<dbReference type="PANTHER" id="PTHR22763">
    <property type="entry name" value="RING ZINC FINGER PROTEIN"/>
    <property type="match status" value="1"/>
</dbReference>
<comment type="catalytic activity">
    <reaction evidence="1">
        <text>S-ubiquitinyl-[E2 ubiquitin-conjugating enzyme]-L-cysteine + [acceptor protein]-L-lysine = [E2 ubiquitin-conjugating enzyme]-L-cysteine + N(6)-ubiquitinyl-[acceptor protein]-L-lysine.</text>
        <dbReference type="EC" id="2.3.2.27"/>
    </reaction>
</comment>
<dbReference type="SMART" id="SM00184">
    <property type="entry name" value="RING"/>
    <property type="match status" value="1"/>
</dbReference>
<comment type="subcellular location">
    <subcellularLocation>
        <location evidence="2">Endomembrane system</location>
        <topology evidence="2">Multi-pass membrane protein</topology>
    </subcellularLocation>
</comment>
<feature type="transmembrane region" description="Helical" evidence="15">
    <location>
        <begin position="206"/>
        <end position="227"/>
    </location>
</feature>
<dbReference type="EC" id="2.3.2.27" evidence="4"/>
<dbReference type="SUPFAM" id="SSF57850">
    <property type="entry name" value="RING/U-box"/>
    <property type="match status" value="1"/>
</dbReference>
<dbReference type="AlphaFoldDB" id="A0A7S2X2T1"/>
<organism evidence="17">
    <name type="scientific">Chloropicon roscoffensis</name>
    <dbReference type="NCBI Taxonomy" id="1461544"/>
    <lineage>
        <taxon>Eukaryota</taxon>
        <taxon>Viridiplantae</taxon>
        <taxon>Chlorophyta</taxon>
        <taxon>Chloropicophyceae</taxon>
        <taxon>Chloropicales</taxon>
        <taxon>Chloropicaceae</taxon>
        <taxon>Chloropicon</taxon>
    </lineage>
</organism>
<sequence>MTFATIILQNKERSAELSVKMHGEFKTHRNHILLLGSLRDMFRKNKPPKERPRESQARFSPYSPCSISSYYQIRDALPQEAARAANGSMPASVGLYDSLDDGLAVDDAELNLLFLSGVMESENCGWRLQMNATSINMDRTISKVTNYCFMMVSIAILQLVCLVHQVRQVANPGVSLLSLGQQAMLDAYLCLLHLTAGIVAESMFSALATAAFCEFVVFSMFEMRYLIACSHSRLGSSVNWYEAQADIGTIYGRFYGLLLCGIILVYELKDHYWFLTFVFYSFWIPQIVRNAVHAHRRPLKPLFIVGMSVCRLILPLYFYGCPNNFMKVPYSPRMCFGLTLYVGGQVVLLLLQYYKGSRVFVPAVFLPEQYNYFRKVKELESLREEEGGLDCVICMEPVDIKSPSKRMVTPCNHFFHQECLERWLQVKRTCPTCRSPLPPIV</sequence>
<evidence type="ECO:0000256" key="13">
    <source>
        <dbReference type="ARBA" id="ARBA00023136"/>
    </source>
</evidence>
<proteinExistence type="predicted"/>
<evidence type="ECO:0000256" key="9">
    <source>
        <dbReference type="ARBA" id="ARBA00022771"/>
    </source>
</evidence>
<feature type="transmembrane region" description="Helical" evidence="15">
    <location>
        <begin position="272"/>
        <end position="292"/>
    </location>
</feature>
<name>A0A7S2X2T1_9CHLO</name>
<gene>
    <name evidence="17" type="ORF">CROS1312_LOCUS1371</name>
</gene>
<dbReference type="GO" id="GO:0043161">
    <property type="term" value="P:proteasome-mediated ubiquitin-dependent protein catabolic process"/>
    <property type="evidence" value="ECO:0007669"/>
    <property type="project" value="TreeGrafter"/>
</dbReference>
<dbReference type="Gene3D" id="3.30.40.10">
    <property type="entry name" value="Zinc/RING finger domain, C3HC4 (zinc finger)"/>
    <property type="match status" value="1"/>
</dbReference>
<keyword evidence="10" id="KW-0833">Ubl conjugation pathway</keyword>
<dbReference type="PROSITE" id="PS50089">
    <property type="entry name" value="ZF_RING_2"/>
    <property type="match status" value="1"/>
</dbReference>
<evidence type="ECO:0000256" key="7">
    <source>
        <dbReference type="ARBA" id="ARBA00022723"/>
    </source>
</evidence>
<feature type="transmembrane region" description="Helical" evidence="15">
    <location>
        <begin position="144"/>
        <end position="163"/>
    </location>
</feature>
<dbReference type="InterPro" id="IPR050731">
    <property type="entry name" value="HRD1_E3_ubiq-ligases"/>
</dbReference>
<dbReference type="PANTHER" id="PTHR22763:SF162">
    <property type="entry name" value="TRANSMEMBRANE E3 UBIQUITIN-PROTEIN LIGASE 1"/>
    <property type="match status" value="1"/>
</dbReference>
<evidence type="ECO:0000256" key="3">
    <source>
        <dbReference type="ARBA" id="ARBA00004906"/>
    </source>
</evidence>
<evidence type="ECO:0000256" key="12">
    <source>
        <dbReference type="ARBA" id="ARBA00022989"/>
    </source>
</evidence>
<dbReference type="GO" id="GO:0012505">
    <property type="term" value="C:endomembrane system"/>
    <property type="evidence" value="ECO:0007669"/>
    <property type="project" value="UniProtKB-SubCell"/>
</dbReference>
<evidence type="ECO:0000256" key="11">
    <source>
        <dbReference type="ARBA" id="ARBA00022833"/>
    </source>
</evidence>
<accession>A0A7S2X2T1</accession>
<evidence type="ECO:0000256" key="14">
    <source>
        <dbReference type="PROSITE-ProRule" id="PRU00175"/>
    </source>
</evidence>
<dbReference type="GO" id="GO:0061630">
    <property type="term" value="F:ubiquitin protein ligase activity"/>
    <property type="evidence" value="ECO:0007669"/>
    <property type="project" value="UniProtKB-EC"/>
</dbReference>
<keyword evidence="12 15" id="KW-1133">Transmembrane helix</keyword>
<dbReference type="InterPro" id="IPR011016">
    <property type="entry name" value="Znf_RING-CH"/>
</dbReference>
<keyword evidence="9 14" id="KW-0863">Zinc-finger</keyword>
<dbReference type="Pfam" id="PF11145">
    <property type="entry name" value="DUF2921"/>
    <property type="match status" value="1"/>
</dbReference>
<keyword evidence="6 15" id="KW-0812">Transmembrane</keyword>
<keyword evidence="7" id="KW-0479">Metal-binding</keyword>
<evidence type="ECO:0000256" key="8">
    <source>
        <dbReference type="ARBA" id="ARBA00022729"/>
    </source>
</evidence>
<dbReference type="SMART" id="SM00744">
    <property type="entry name" value="RINGv"/>
    <property type="match status" value="1"/>
</dbReference>
<dbReference type="InterPro" id="IPR013083">
    <property type="entry name" value="Znf_RING/FYVE/PHD"/>
</dbReference>
<dbReference type="InterPro" id="IPR021319">
    <property type="entry name" value="DUF2921"/>
</dbReference>
<protein>
    <recommendedName>
        <fullName evidence="4">RING-type E3 ubiquitin transferase</fullName>
        <ecNumber evidence="4">2.3.2.27</ecNumber>
    </recommendedName>
</protein>
<feature type="domain" description="RING-type" evidence="16">
    <location>
        <begin position="391"/>
        <end position="434"/>
    </location>
</feature>
<reference evidence="17" key="1">
    <citation type="submission" date="2021-01" db="EMBL/GenBank/DDBJ databases">
        <authorList>
            <person name="Corre E."/>
            <person name="Pelletier E."/>
            <person name="Niang G."/>
            <person name="Scheremetjew M."/>
            <person name="Finn R."/>
            <person name="Kale V."/>
            <person name="Holt S."/>
            <person name="Cochrane G."/>
            <person name="Meng A."/>
            <person name="Brown T."/>
            <person name="Cohen L."/>
        </authorList>
    </citation>
    <scope>NUCLEOTIDE SEQUENCE</scope>
    <source>
        <strain evidence="17">RCC2335</strain>
    </source>
</reference>
<evidence type="ECO:0000256" key="1">
    <source>
        <dbReference type="ARBA" id="ARBA00000900"/>
    </source>
</evidence>
<feature type="transmembrane region" description="Helical" evidence="15">
    <location>
        <begin position="330"/>
        <end position="351"/>
    </location>
</feature>
<keyword evidence="13 15" id="KW-0472">Membrane</keyword>
<evidence type="ECO:0000256" key="15">
    <source>
        <dbReference type="SAM" id="Phobius"/>
    </source>
</evidence>
<evidence type="ECO:0000259" key="16">
    <source>
        <dbReference type="PROSITE" id="PS50089"/>
    </source>
</evidence>
<evidence type="ECO:0000256" key="4">
    <source>
        <dbReference type="ARBA" id="ARBA00012483"/>
    </source>
</evidence>
<evidence type="ECO:0000256" key="2">
    <source>
        <dbReference type="ARBA" id="ARBA00004127"/>
    </source>
</evidence>